<feature type="transmembrane region" description="Helical" evidence="8">
    <location>
        <begin position="292"/>
        <end position="311"/>
    </location>
</feature>
<evidence type="ECO:0000256" key="7">
    <source>
        <dbReference type="ARBA" id="ARBA00023136"/>
    </source>
</evidence>
<dbReference type="PANTHER" id="PTHR31686:SF1">
    <property type="entry name" value="SULFITE EFFLUX PUMP SSU1"/>
    <property type="match status" value="1"/>
</dbReference>
<feature type="transmembrane region" description="Helical" evidence="8">
    <location>
        <begin position="108"/>
        <end position="133"/>
    </location>
</feature>
<evidence type="ECO:0008006" key="11">
    <source>
        <dbReference type="Google" id="ProtNLM"/>
    </source>
</evidence>
<feature type="transmembrane region" description="Helical" evidence="8">
    <location>
        <begin position="204"/>
        <end position="222"/>
    </location>
</feature>
<keyword evidence="10" id="KW-1185">Reference proteome</keyword>
<dbReference type="EMBL" id="CP006868">
    <property type="protein sequence ID" value="UXD22592.1"/>
    <property type="molecule type" value="Genomic_DNA"/>
</dbReference>
<dbReference type="AlphaFoldDB" id="A0A977PL16"/>
<dbReference type="InterPro" id="IPR051629">
    <property type="entry name" value="Sulfite_efflux_TDT"/>
</dbReference>
<evidence type="ECO:0000313" key="10">
    <source>
        <dbReference type="Proteomes" id="UP001063698"/>
    </source>
</evidence>
<keyword evidence="5 8" id="KW-0812">Transmembrane</keyword>
<evidence type="ECO:0000256" key="8">
    <source>
        <dbReference type="SAM" id="Phobius"/>
    </source>
</evidence>
<keyword evidence="4" id="KW-1003">Cell membrane</keyword>
<evidence type="ECO:0000256" key="5">
    <source>
        <dbReference type="ARBA" id="ARBA00022692"/>
    </source>
</evidence>
<keyword evidence="7 8" id="KW-0472">Membrane</keyword>
<sequence length="369" mass="41604">MLIERIKKMSVAWFSFNLATSAIALSSFALGKASHLGTLVDLSHAIAYLNTIIYLIISFFFIIKVALVRREFLEALKDPIKGPFITTISIATMLLALDWGVVIGDKAIGLAFLTLGAVLHTLFFIVIIYSFIVHEGIEVHLMNPGWYMPAVGNVLVPYIGSSLGLSGIKSLLGIYLGTGVIMWLALFTIWLYRSIFHNPPPSRLVPATWINFAPPAIAPMAYEMLLGLGPHEYHTVLKKAALEAATLSKYLTSFFDMFYYTFWGLAGLLFPVVLLVTIHYLKKKELRFAESWWAFVFPVAAYSISTIHLYLHHLNEVWLLYYASLLYVIAWFFYVITTAFSVIYGIEEWFGRSPPELARPLNVEGRVNE</sequence>
<dbReference type="Proteomes" id="UP001063698">
    <property type="component" value="Chromosome"/>
</dbReference>
<feature type="transmembrane region" description="Helical" evidence="8">
    <location>
        <begin position="84"/>
        <end position="102"/>
    </location>
</feature>
<dbReference type="PANTHER" id="PTHR31686">
    <property type="match status" value="1"/>
</dbReference>
<evidence type="ECO:0000256" key="1">
    <source>
        <dbReference type="ARBA" id="ARBA00004651"/>
    </source>
</evidence>
<keyword evidence="3" id="KW-0813">Transport</keyword>
<feature type="transmembrane region" description="Helical" evidence="8">
    <location>
        <begin position="12"/>
        <end position="30"/>
    </location>
</feature>
<feature type="transmembrane region" description="Helical" evidence="8">
    <location>
        <begin position="42"/>
        <end position="63"/>
    </location>
</feature>
<dbReference type="GO" id="GO:0000319">
    <property type="term" value="F:sulfite transmembrane transporter activity"/>
    <property type="evidence" value="ECO:0007669"/>
    <property type="project" value="TreeGrafter"/>
</dbReference>
<dbReference type="Gene3D" id="1.50.10.150">
    <property type="entry name" value="Voltage-dependent anion channel"/>
    <property type="match status" value="1"/>
</dbReference>
<accession>A0A977PL16</accession>
<evidence type="ECO:0000256" key="2">
    <source>
        <dbReference type="ARBA" id="ARBA00008566"/>
    </source>
</evidence>
<keyword evidence="6 8" id="KW-1133">Transmembrane helix</keyword>
<proteinExistence type="inferred from homology"/>
<feature type="transmembrane region" description="Helical" evidence="8">
    <location>
        <begin position="171"/>
        <end position="192"/>
    </location>
</feature>
<organism evidence="9 10">
    <name type="scientific">Ignicoccus pacificus DSM 13166</name>
    <dbReference type="NCBI Taxonomy" id="940294"/>
    <lineage>
        <taxon>Archaea</taxon>
        <taxon>Thermoproteota</taxon>
        <taxon>Thermoprotei</taxon>
        <taxon>Desulfurococcales</taxon>
        <taxon>Desulfurococcaceae</taxon>
        <taxon>Ignicoccus</taxon>
    </lineage>
</organism>
<evidence type="ECO:0000313" key="9">
    <source>
        <dbReference type="EMBL" id="UXD22592.1"/>
    </source>
</evidence>
<feature type="transmembrane region" description="Helical" evidence="8">
    <location>
        <begin position="145"/>
        <end position="165"/>
    </location>
</feature>
<dbReference type="InterPro" id="IPR038665">
    <property type="entry name" value="Voltage-dep_anion_channel_sf"/>
</dbReference>
<feature type="transmembrane region" description="Helical" evidence="8">
    <location>
        <begin position="257"/>
        <end position="280"/>
    </location>
</feature>
<dbReference type="InterPro" id="IPR004695">
    <property type="entry name" value="SLAC1/Mae1/Ssu1/TehA"/>
</dbReference>
<comment type="similarity">
    <text evidence="2">Belongs to the tellurite-resistance/dicarboxylate transporter (TDT) family.</text>
</comment>
<dbReference type="KEGG" id="ipc:IPA_06525"/>
<dbReference type="GO" id="GO:0005886">
    <property type="term" value="C:plasma membrane"/>
    <property type="evidence" value="ECO:0007669"/>
    <property type="project" value="UniProtKB-SubCell"/>
</dbReference>
<comment type="subcellular location">
    <subcellularLocation>
        <location evidence="1">Cell membrane</location>
        <topology evidence="1">Multi-pass membrane protein</topology>
    </subcellularLocation>
</comment>
<evidence type="ECO:0000256" key="6">
    <source>
        <dbReference type="ARBA" id="ARBA00022989"/>
    </source>
</evidence>
<gene>
    <name evidence="9" type="ORF">IPA_06525</name>
</gene>
<evidence type="ECO:0000256" key="4">
    <source>
        <dbReference type="ARBA" id="ARBA00022475"/>
    </source>
</evidence>
<dbReference type="Pfam" id="PF03595">
    <property type="entry name" value="SLAC1"/>
    <property type="match status" value="1"/>
</dbReference>
<protein>
    <recommendedName>
        <fullName evidence="11">C4-dicarboxylate transporter/malic acid transport protein</fullName>
    </recommendedName>
</protein>
<feature type="transmembrane region" description="Helical" evidence="8">
    <location>
        <begin position="317"/>
        <end position="344"/>
    </location>
</feature>
<reference evidence="9" key="1">
    <citation type="submission" date="2013-11" db="EMBL/GenBank/DDBJ databases">
        <title>Comparative genomics of Ignicoccus.</title>
        <authorList>
            <person name="Podar M."/>
        </authorList>
    </citation>
    <scope>NUCLEOTIDE SEQUENCE</scope>
    <source>
        <strain evidence="9">DSM 13166</strain>
    </source>
</reference>
<name>A0A977PL16_9CREN</name>
<evidence type="ECO:0000256" key="3">
    <source>
        <dbReference type="ARBA" id="ARBA00022448"/>
    </source>
</evidence>